<accession>A0A914XMI5</accession>
<keyword evidence="3" id="KW-1185">Reference proteome</keyword>
<sequence length="331" mass="37136">MLLLKALLACLVANVRPQESSPLPEAYLHQSSYQKQLRDQSGQAELDYDQSGWEDYNSGNQQTSSAGHQETSSACCGPPQPCCPYEEAPPSLGTCCLVPPPCCRPKPCCPASNFWPFPVYPRWPQRSFYLLRRPLDPYSVYRPPPPTPPCCPWKRQPCCPSPPCCPIKPCCEVEIPYCRRACPECPCRQALRRRAKRLAGCVSCRADGLLQRAKRTFGQDHCDSSCRGSPSDPYHHSRFKRTFGPNCVFCYQSPFSAATMLQRTKRTAGDQCVACTNPLLHGRRRKRTLDSGCLPCESPYNDGGPFGKTSRTKRQSVKLTMFNPRLSFSDH</sequence>
<keyword evidence="2" id="KW-0732">Signal</keyword>
<evidence type="ECO:0000256" key="1">
    <source>
        <dbReference type="SAM" id="MobiDB-lite"/>
    </source>
</evidence>
<protein>
    <submittedName>
        <fullName evidence="4">Uncharacterized protein</fullName>
    </submittedName>
</protein>
<feature type="signal peptide" evidence="2">
    <location>
        <begin position="1"/>
        <end position="17"/>
    </location>
</feature>
<dbReference type="Proteomes" id="UP000887566">
    <property type="component" value="Unplaced"/>
</dbReference>
<feature type="chain" id="PRO_5037823716" evidence="2">
    <location>
        <begin position="18"/>
        <end position="331"/>
    </location>
</feature>
<dbReference type="AlphaFoldDB" id="A0A914XMI5"/>
<evidence type="ECO:0000313" key="4">
    <source>
        <dbReference type="WBParaSite" id="PSAMB.scaffold9183size5254.g32197.t1"/>
    </source>
</evidence>
<feature type="region of interest" description="Disordered" evidence="1">
    <location>
        <begin position="38"/>
        <end position="65"/>
    </location>
</feature>
<name>A0A914XMI5_9BILA</name>
<organism evidence="3 4">
    <name type="scientific">Plectus sambesii</name>
    <dbReference type="NCBI Taxonomy" id="2011161"/>
    <lineage>
        <taxon>Eukaryota</taxon>
        <taxon>Metazoa</taxon>
        <taxon>Ecdysozoa</taxon>
        <taxon>Nematoda</taxon>
        <taxon>Chromadorea</taxon>
        <taxon>Plectida</taxon>
        <taxon>Plectina</taxon>
        <taxon>Plectoidea</taxon>
        <taxon>Plectidae</taxon>
        <taxon>Plectus</taxon>
    </lineage>
</organism>
<reference evidence="4" key="1">
    <citation type="submission" date="2022-11" db="UniProtKB">
        <authorList>
            <consortium name="WormBaseParasite"/>
        </authorList>
    </citation>
    <scope>IDENTIFICATION</scope>
</reference>
<evidence type="ECO:0000313" key="3">
    <source>
        <dbReference type="Proteomes" id="UP000887566"/>
    </source>
</evidence>
<proteinExistence type="predicted"/>
<evidence type="ECO:0000256" key="2">
    <source>
        <dbReference type="SAM" id="SignalP"/>
    </source>
</evidence>
<dbReference type="WBParaSite" id="PSAMB.scaffold9183size5254.g32197.t1">
    <property type="protein sequence ID" value="PSAMB.scaffold9183size5254.g32197.t1"/>
    <property type="gene ID" value="PSAMB.scaffold9183size5254.g32197"/>
</dbReference>